<accession>A0A0V1GQY4</accession>
<gene>
    <name evidence="1" type="ORF">T11_1255</name>
</gene>
<proteinExistence type="predicted"/>
<evidence type="ECO:0000313" key="2">
    <source>
        <dbReference type="Proteomes" id="UP000055024"/>
    </source>
</evidence>
<dbReference type="AlphaFoldDB" id="A0A0V1GQY4"/>
<keyword evidence="2" id="KW-1185">Reference proteome</keyword>
<dbReference type="EMBL" id="JYDP01000472">
    <property type="protein sequence ID" value="KRZ00474.1"/>
    <property type="molecule type" value="Genomic_DNA"/>
</dbReference>
<dbReference type="Proteomes" id="UP000055024">
    <property type="component" value="Unassembled WGS sequence"/>
</dbReference>
<protein>
    <submittedName>
        <fullName evidence="1">Uncharacterized protein</fullName>
    </submittedName>
</protein>
<evidence type="ECO:0000313" key="1">
    <source>
        <dbReference type="EMBL" id="KRZ00474.1"/>
    </source>
</evidence>
<sequence length="52" mass="6066">MLFKKLPLGILMFEPCRNEKRKEAVMLIMLFFSSYASLAYCENARVISHLIV</sequence>
<reference evidence="1 2" key="1">
    <citation type="submission" date="2015-01" db="EMBL/GenBank/DDBJ databases">
        <title>Evolution of Trichinella species and genotypes.</title>
        <authorList>
            <person name="Korhonen P.K."/>
            <person name="Edoardo P."/>
            <person name="Giuseppe L.R."/>
            <person name="Gasser R.B."/>
        </authorList>
    </citation>
    <scope>NUCLEOTIDE SEQUENCE [LARGE SCALE GENOMIC DNA]</scope>
    <source>
        <strain evidence="1">ISS1029</strain>
    </source>
</reference>
<comment type="caution">
    <text evidence="1">The sequence shown here is derived from an EMBL/GenBank/DDBJ whole genome shotgun (WGS) entry which is preliminary data.</text>
</comment>
<name>A0A0V1GQY4_9BILA</name>
<organism evidence="1 2">
    <name type="scientific">Trichinella zimbabwensis</name>
    <dbReference type="NCBI Taxonomy" id="268475"/>
    <lineage>
        <taxon>Eukaryota</taxon>
        <taxon>Metazoa</taxon>
        <taxon>Ecdysozoa</taxon>
        <taxon>Nematoda</taxon>
        <taxon>Enoplea</taxon>
        <taxon>Dorylaimia</taxon>
        <taxon>Trichinellida</taxon>
        <taxon>Trichinellidae</taxon>
        <taxon>Trichinella</taxon>
    </lineage>
</organism>